<dbReference type="OrthoDB" id="8300214at2759"/>
<comment type="catalytic activity">
    <reaction evidence="6">
        <text>N,N-dimethylethanolamine phosphate + S-adenosyl-L-methionine = phosphocholine + S-adenosyl-L-homocysteine + H(+)</text>
        <dbReference type="Rhea" id="RHEA:25325"/>
        <dbReference type="ChEBI" id="CHEBI:15378"/>
        <dbReference type="ChEBI" id="CHEBI:57856"/>
        <dbReference type="ChEBI" id="CHEBI:58641"/>
        <dbReference type="ChEBI" id="CHEBI:59789"/>
        <dbReference type="ChEBI" id="CHEBI:295975"/>
        <dbReference type="EC" id="2.1.1.103"/>
    </reaction>
    <physiologicalReaction direction="left-to-right" evidence="6">
        <dbReference type="Rhea" id="RHEA:25326"/>
    </physiologicalReaction>
</comment>
<gene>
    <name evidence="9" type="ORF">CTOB1V02_LOCUS11944</name>
</gene>
<dbReference type="InterPro" id="IPR025714">
    <property type="entry name" value="Methyltranfer_dom"/>
</dbReference>
<comment type="catalytic activity">
    <reaction evidence="7">
        <text>N-methylethanolamine phosphate + S-adenosyl-L-methionine = N,N-dimethylethanolamine phosphate + S-adenosyl-L-homocysteine + H(+)</text>
        <dbReference type="Rhea" id="RHEA:25321"/>
        <dbReference type="ChEBI" id="CHEBI:15378"/>
        <dbReference type="ChEBI" id="CHEBI:57781"/>
        <dbReference type="ChEBI" id="CHEBI:57856"/>
        <dbReference type="ChEBI" id="CHEBI:58641"/>
        <dbReference type="ChEBI" id="CHEBI:59789"/>
        <dbReference type="EC" id="2.1.1.103"/>
    </reaction>
    <physiologicalReaction direction="left-to-right" evidence="7">
        <dbReference type="Rhea" id="RHEA:25322"/>
    </physiologicalReaction>
</comment>
<evidence type="ECO:0000256" key="3">
    <source>
        <dbReference type="ARBA" id="ARBA00022603"/>
    </source>
</evidence>
<dbReference type="Pfam" id="PF13847">
    <property type="entry name" value="Methyltransf_31"/>
    <property type="match status" value="1"/>
</dbReference>
<feature type="domain" description="Methyltransferase" evidence="8">
    <location>
        <begin position="6"/>
        <end position="108"/>
    </location>
</feature>
<comment type="pathway">
    <text evidence="1">Phospholipid metabolism; phosphatidylcholine biosynthesis.</text>
</comment>
<dbReference type="EMBL" id="OB667821">
    <property type="protein sequence ID" value="CAD7234126.1"/>
    <property type="molecule type" value="Genomic_DNA"/>
</dbReference>
<dbReference type="InterPro" id="IPR029063">
    <property type="entry name" value="SAM-dependent_MTases_sf"/>
</dbReference>
<evidence type="ECO:0000313" key="9">
    <source>
        <dbReference type="EMBL" id="CAD7234126.1"/>
    </source>
</evidence>
<dbReference type="AlphaFoldDB" id="A0A7R8WNC5"/>
<keyword evidence="3" id="KW-0489">Methyltransferase</keyword>
<organism evidence="9">
    <name type="scientific">Cyprideis torosa</name>
    <dbReference type="NCBI Taxonomy" id="163714"/>
    <lineage>
        <taxon>Eukaryota</taxon>
        <taxon>Metazoa</taxon>
        <taxon>Ecdysozoa</taxon>
        <taxon>Arthropoda</taxon>
        <taxon>Crustacea</taxon>
        <taxon>Oligostraca</taxon>
        <taxon>Ostracoda</taxon>
        <taxon>Podocopa</taxon>
        <taxon>Podocopida</taxon>
        <taxon>Cytherocopina</taxon>
        <taxon>Cytheroidea</taxon>
        <taxon>Cytherideidae</taxon>
        <taxon>Cyprideis</taxon>
    </lineage>
</organism>
<evidence type="ECO:0000256" key="2">
    <source>
        <dbReference type="ARBA" id="ARBA00005189"/>
    </source>
</evidence>
<protein>
    <recommendedName>
        <fullName evidence="5">phosphoethanolamine N-methyltransferase</fullName>
        <ecNumber evidence="5">2.1.1.103</ecNumber>
    </recommendedName>
</protein>
<comment type="pathway">
    <text evidence="2">Lipid metabolism.</text>
</comment>
<proteinExistence type="predicted"/>
<evidence type="ECO:0000256" key="5">
    <source>
        <dbReference type="ARBA" id="ARBA00035674"/>
    </source>
</evidence>
<dbReference type="EC" id="2.1.1.103" evidence="5"/>
<name>A0A7R8WNC5_9CRUS</name>
<dbReference type="Gene3D" id="3.40.50.150">
    <property type="entry name" value="Vaccinia Virus protein VP39"/>
    <property type="match status" value="1"/>
</dbReference>
<dbReference type="PANTHER" id="PTHR44307:SF2">
    <property type="entry name" value="PHOSPHOETHANOLAMINE METHYLTRANSFERASE ISOFORM X1"/>
    <property type="match status" value="1"/>
</dbReference>
<evidence type="ECO:0000259" key="8">
    <source>
        <dbReference type="Pfam" id="PF13847"/>
    </source>
</evidence>
<dbReference type="CDD" id="cd02440">
    <property type="entry name" value="AdoMet_MTases"/>
    <property type="match status" value="1"/>
</dbReference>
<dbReference type="GO" id="GO:0032259">
    <property type="term" value="P:methylation"/>
    <property type="evidence" value="ECO:0007669"/>
    <property type="project" value="UniProtKB-KW"/>
</dbReference>
<keyword evidence="4" id="KW-0808">Transferase</keyword>
<sequence>MASHYNVSVEGIDLSKNMLEIAQEKIMKKYFHLKEQVVFKMQDVTTADYPDESFDVIYSRDTFLHIEDKKSLFLKFHKWLKPGGRLLITDYCKGDLTREFSEEFQNYVAERRYHLLTVTVRKILRTC</sequence>
<evidence type="ECO:0000256" key="6">
    <source>
        <dbReference type="ARBA" id="ARBA00047619"/>
    </source>
</evidence>
<dbReference type="GO" id="GO:0000234">
    <property type="term" value="F:phosphoethanolamine N-methyltransferase activity"/>
    <property type="evidence" value="ECO:0007669"/>
    <property type="project" value="UniProtKB-EC"/>
</dbReference>
<evidence type="ECO:0000256" key="4">
    <source>
        <dbReference type="ARBA" id="ARBA00022679"/>
    </source>
</evidence>
<evidence type="ECO:0000256" key="1">
    <source>
        <dbReference type="ARBA" id="ARBA00004969"/>
    </source>
</evidence>
<evidence type="ECO:0000256" key="7">
    <source>
        <dbReference type="ARBA" id="ARBA00047841"/>
    </source>
</evidence>
<dbReference type="SUPFAM" id="SSF53335">
    <property type="entry name" value="S-adenosyl-L-methionine-dependent methyltransferases"/>
    <property type="match status" value="1"/>
</dbReference>
<dbReference type="PANTHER" id="PTHR44307">
    <property type="entry name" value="PHOSPHOETHANOLAMINE METHYLTRANSFERASE"/>
    <property type="match status" value="1"/>
</dbReference>
<reference evidence="9" key="1">
    <citation type="submission" date="2020-11" db="EMBL/GenBank/DDBJ databases">
        <authorList>
            <person name="Tran Van P."/>
        </authorList>
    </citation>
    <scope>NUCLEOTIDE SEQUENCE</scope>
</reference>
<accession>A0A7R8WNC5</accession>